<name>A0ACB8ZYQ2_ARCLA</name>
<evidence type="ECO:0000313" key="1">
    <source>
        <dbReference type="EMBL" id="KAI3703117.1"/>
    </source>
</evidence>
<evidence type="ECO:0000313" key="2">
    <source>
        <dbReference type="Proteomes" id="UP001055879"/>
    </source>
</evidence>
<comment type="caution">
    <text evidence="1">The sequence shown here is derived from an EMBL/GenBank/DDBJ whole genome shotgun (WGS) entry which is preliminary data.</text>
</comment>
<accession>A0ACB8ZYQ2</accession>
<reference evidence="1 2" key="2">
    <citation type="journal article" date="2022" name="Mol. Ecol. Resour.">
        <title>The genomes of chicory, endive, great burdock and yacon provide insights into Asteraceae paleo-polyploidization history and plant inulin production.</title>
        <authorList>
            <person name="Fan W."/>
            <person name="Wang S."/>
            <person name="Wang H."/>
            <person name="Wang A."/>
            <person name="Jiang F."/>
            <person name="Liu H."/>
            <person name="Zhao H."/>
            <person name="Xu D."/>
            <person name="Zhang Y."/>
        </authorList>
    </citation>
    <scope>NUCLEOTIDE SEQUENCE [LARGE SCALE GENOMIC DNA]</scope>
    <source>
        <strain evidence="2">cv. Niubang</strain>
    </source>
</reference>
<dbReference type="Proteomes" id="UP001055879">
    <property type="component" value="Linkage Group LG09"/>
</dbReference>
<reference evidence="2" key="1">
    <citation type="journal article" date="2022" name="Mol. Ecol. Resour.">
        <title>The genomes of chicory, endive, great burdock and yacon provide insights into Asteraceae palaeo-polyploidization history and plant inulin production.</title>
        <authorList>
            <person name="Fan W."/>
            <person name="Wang S."/>
            <person name="Wang H."/>
            <person name="Wang A."/>
            <person name="Jiang F."/>
            <person name="Liu H."/>
            <person name="Zhao H."/>
            <person name="Xu D."/>
            <person name="Zhang Y."/>
        </authorList>
    </citation>
    <scope>NUCLEOTIDE SEQUENCE [LARGE SCALE GENOMIC DNA]</scope>
    <source>
        <strain evidence="2">cv. Niubang</strain>
    </source>
</reference>
<gene>
    <name evidence="1" type="ORF">L6452_28873</name>
</gene>
<protein>
    <submittedName>
        <fullName evidence="1">Uncharacterized protein</fullName>
    </submittedName>
</protein>
<organism evidence="1 2">
    <name type="scientific">Arctium lappa</name>
    <name type="common">Greater burdock</name>
    <name type="synonym">Lappa major</name>
    <dbReference type="NCBI Taxonomy" id="4217"/>
    <lineage>
        <taxon>Eukaryota</taxon>
        <taxon>Viridiplantae</taxon>
        <taxon>Streptophyta</taxon>
        <taxon>Embryophyta</taxon>
        <taxon>Tracheophyta</taxon>
        <taxon>Spermatophyta</taxon>
        <taxon>Magnoliopsida</taxon>
        <taxon>eudicotyledons</taxon>
        <taxon>Gunneridae</taxon>
        <taxon>Pentapetalae</taxon>
        <taxon>asterids</taxon>
        <taxon>campanulids</taxon>
        <taxon>Asterales</taxon>
        <taxon>Asteraceae</taxon>
        <taxon>Carduoideae</taxon>
        <taxon>Cardueae</taxon>
        <taxon>Arctiinae</taxon>
        <taxon>Arctium</taxon>
    </lineage>
</organism>
<sequence>MSRLLKRMRDWVSNGWNTSGSTSTSDQTIVCSSSAGEVHRLPLDIFIHILQLLEPKDAARVAAVCKSWKLIVFDNTLWMYYLKNQQDGLSILFAETKIRSRSPHTAIRRHMLSFMHIYGQRLQSPGAIIVDAGAGYCKIGWSKYDSPSVRFATSVEFGDMESSLDHRVYHFFETVYSSMHVKPSKQPVILTTPIGLHDAAEVSSLQLTKAVIKALVCMMVPTASIVSQTTLALFASRRTSGILVNIGFRETQVVPIVNTLTCPGVISVKVGGLHLTRYLRRRLRRRNVQVPSLYTARTLKENLCYVALDYWAELRKDTKASYKVGSEGLYTLNKERFQTGEILFKPHIAGRNVIGLHQAVASCINSCQYVKAKKDRNWYKTIVLAGGTANLPGLAERLEKELHDLLPPSISHGIRVILSPYGADAAWHGAKMVGNLSSFQKSWCFNRVNV</sequence>
<proteinExistence type="predicted"/>
<keyword evidence="2" id="KW-1185">Reference proteome</keyword>
<dbReference type="EMBL" id="CM042055">
    <property type="protein sequence ID" value="KAI3703117.1"/>
    <property type="molecule type" value="Genomic_DNA"/>
</dbReference>